<dbReference type="OrthoDB" id="1056775at2"/>
<dbReference type="InterPro" id="IPR013249">
    <property type="entry name" value="RNA_pol_sigma70_r4_t2"/>
</dbReference>
<dbReference type="Pfam" id="PF08281">
    <property type="entry name" value="Sigma70_r4_2"/>
    <property type="match status" value="1"/>
</dbReference>
<accession>A0A3B0C6P6</accession>
<dbReference type="InterPro" id="IPR013325">
    <property type="entry name" value="RNA_pol_sigma_r2"/>
</dbReference>
<dbReference type="InterPro" id="IPR014284">
    <property type="entry name" value="RNA_pol_sigma-70_dom"/>
</dbReference>
<keyword evidence="8" id="KW-1185">Reference proteome</keyword>
<dbReference type="Pfam" id="PF04542">
    <property type="entry name" value="Sigma70_r2"/>
    <property type="match status" value="1"/>
</dbReference>
<evidence type="ECO:0000259" key="6">
    <source>
        <dbReference type="Pfam" id="PF08281"/>
    </source>
</evidence>
<dbReference type="InterPro" id="IPR039425">
    <property type="entry name" value="RNA_pol_sigma-70-like"/>
</dbReference>
<evidence type="ECO:0000256" key="1">
    <source>
        <dbReference type="ARBA" id="ARBA00010641"/>
    </source>
</evidence>
<dbReference type="InterPro" id="IPR007627">
    <property type="entry name" value="RNA_pol_sigma70_r2"/>
</dbReference>
<comment type="similarity">
    <text evidence="1">Belongs to the sigma-70 factor family. ECF subfamily.</text>
</comment>
<dbReference type="AlphaFoldDB" id="A0A3B0C6P6"/>
<evidence type="ECO:0000313" key="7">
    <source>
        <dbReference type="EMBL" id="RKN81893.1"/>
    </source>
</evidence>
<dbReference type="Proteomes" id="UP000276603">
    <property type="component" value="Unassembled WGS sequence"/>
</dbReference>
<reference evidence="7 8" key="1">
    <citation type="submission" date="2018-10" db="EMBL/GenBank/DDBJ databases">
        <title>Ulvibacterium marinum gen. nov., sp. nov., a novel marine bacterium of the family Flavobacteriaceae, isolated from a culture of the green alga Ulva prolifera.</title>
        <authorList>
            <person name="Zhang Z."/>
        </authorList>
    </citation>
    <scope>NUCLEOTIDE SEQUENCE [LARGE SCALE GENOMIC DNA]</scope>
    <source>
        <strain evidence="7 8">CCMM003</strain>
    </source>
</reference>
<dbReference type="GO" id="GO:0006352">
    <property type="term" value="P:DNA-templated transcription initiation"/>
    <property type="evidence" value="ECO:0007669"/>
    <property type="project" value="InterPro"/>
</dbReference>
<protein>
    <submittedName>
        <fullName evidence="7">RNA polymerase sigma factor</fullName>
    </submittedName>
</protein>
<sequence length="186" mass="21714">MKVIPLYKDEKSLIRKALLANKAAQFGLYEKYSSKMLAVCKRYVRDVQYAEDVMIQGFLKVFMRLNTFKGNGSFEGWIRKIMVRECINFLKTNRRLVFKGDVQYRESSGSPRVAMKADAEYLLQLIDELPKGHRFVFMLHAIEGYKHTEIAQLLKISENTSKSKLSKARKILQKKLELQRKKNEAL</sequence>
<keyword evidence="3" id="KW-0731">Sigma factor</keyword>
<gene>
    <name evidence="7" type="ORF">D7Z94_12115</name>
</gene>
<comment type="caution">
    <text evidence="7">The sequence shown here is derived from an EMBL/GenBank/DDBJ whole genome shotgun (WGS) entry which is preliminary data.</text>
</comment>
<keyword evidence="4" id="KW-0804">Transcription</keyword>
<evidence type="ECO:0000259" key="5">
    <source>
        <dbReference type="Pfam" id="PF04542"/>
    </source>
</evidence>
<dbReference type="RefSeq" id="WP_120712051.1">
    <property type="nucleotide sequence ID" value="NZ_RBCJ01000002.1"/>
</dbReference>
<dbReference type="SUPFAM" id="SSF88946">
    <property type="entry name" value="Sigma2 domain of RNA polymerase sigma factors"/>
    <property type="match status" value="1"/>
</dbReference>
<dbReference type="InterPro" id="IPR036388">
    <property type="entry name" value="WH-like_DNA-bd_sf"/>
</dbReference>
<proteinExistence type="inferred from homology"/>
<dbReference type="Gene3D" id="1.10.10.10">
    <property type="entry name" value="Winged helix-like DNA-binding domain superfamily/Winged helix DNA-binding domain"/>
    <property type="match status" value="1"/>
</dbReference>
<dbReference type="Gene3D" id="1.10.1740.10">
    <property type="match status" value="1"/>
</dbReference>
<dbReference type="NCBIfam" id="TIGR02937">
    <property type="entry name" value="sigma70-ECF"/>
    <property type="match status" value="1"/>
</dbReference>
<feature type="domain" description="RNA polymerase sigma factor 70 region 4 type 2" evidence="6">
    <location>
        <begin position="120"/>
        <end position="171"/>
    </location>
</feature>
<feature type="domain" description="RNA polymerase sigma-70 region 2" evidence="5">
    <location>
        <begin position="28"/>
        <end position="95"/>
    </location>
</feature>
<dbReference type="InterPro" id="IPR013324">
    <property type="entry name" value="RNA_pol_sigma_r3/r4-like"/>
</dbReference>
<keyword evidence="2" id="KW-0805">Transcription regulation</keyword>
<evidence type="ECO:0000256" key="4">
    <source>
        <dbReference type="ARBA" id="ARBA00023163"/>
    </source>
</evidence>
<evidence type="ECO:0000256" key="3">
    <source>
        <dbReference type="ARBA" id="ARBA00023082"/>
    </source>
</evidence>
<dbReference type="GO" id="GO:0016987">
    <property type="term" value="F:sigma factor activity"/>
    <property type="evidence" value="ECO:0007669"/>
    <property type="project" value="UniProtKB-KW"/>
</dbReference>
<evidence type="ECO:0000313" key="8">
    <source>
        <dbReference type="Proteomes" id="UP000276603"/>
    </source>
</evidence>
<dbReference type="EMBL" id="RBCJ01000002">
    <property type="protein sequence ID" value="RKN81893.1"/>
    <property type="molecule type" value="Genomic_DNA"/>
</dbReference>
<dbReference type="PANTHER" id="PTHR43133:SF46">
    <property type="entry name" value="RNA POLYMERASE SIGMA-70 FACTOR ECF SUBFAMILY"/>
    <property type="match status" value="1"/>
</dbReference>
<organism evidence="7 8">
    <name type="scientific">Ulvibacterium marinum</name>
    <dbReference type="NCBI Taxonomy" id="2419782"/>
    <lineage>
        <taxon>Bacteria</taxon>
        <taxon>Pseudomonadati</taxon>
        <taxon>Bacteroidota</taxon>
        <taxon>Flavobacteriia</taxon>
        <taxon>Flavobacteriales</taxon>
        <taxon>Flavobacteriaceae</taxon>
        <taxon>Ulvibacterium</taxon>
    </lineage>
</organism>
<name>A0A3B0C6P6_9FLAO</name>
<dbReference type="SUPFAM" id="SSF88659">
    <property type="entry name" value="Sigma3 and sigma4 domains of RNA polymerase sigma factors"/>
    <property type="match status" value="1"/>
</dbReference>
<dbReference type="CDD" id="cd06171">
    <property type="entry name" value="Sigma70_r4"/>
    <property type="match status" value="1"/>
</dbReference>
<dbReference type="GO" id="GO:0003677">
    <property type="term" value="F:DNA binding"/>
    <property type="evidence" value="ECO:0007669"/>
    <property type="project" value="InterPro"/>
</dbReference>
<dbReference type="PANTHER" id="PTHR43133">
    <property type="entry name" value="RNA POLYMERASE ECF-TYPE SIGMA FACTO"/>
    <property type="match status" value="1"/>
</dbReference>
<evidence type="ECO:0000256" key="2">
    <source>
        <dbReference type="ARBA" id="ARBA00023015"/>
    </source>
</evidence>